<feature type="region of interest" description="Disordered" evidence="2">
    <location>
        <begin position="128"/>
        <end position="148"/>
    </location>
</feature>
<reference evidence="3" key="1">
    <citation type="journal article" date="2022" name="DNA Res.">
        <title>Genome analysis of five recently described species of the CUG-Ser clade uncovers Candida theae as a new hybrid lineage with pathogenic potential in the Candida parapsilosis species complex.</title>
        <authorList>
            <person name="Mixao V."/>
            <person name="Del Olmo V."/>
            <person name="Hegedusova E."/>
            <person name="Saus E."/>
            <person name="Pryszcz L."/>
            <person name="Cillingova A."/>
            <person name="Nosek J."/>
            <person name="Gabaldon T."/>
        </authorList>
    </citation>
    <scope>NUCLEOTIDE SEQUENCE</scope>
    <source>
        <strain evidence="3">CBS 10844</strain>
    </source>
</reference>
<dbReference type="EMBL" id="JAHUZD010000123">
    <property type="protein sequence ID" value="KAI3403626.2"/>
    <property type="molecule type" value="Genomic_DNA"/>
</dbReference>
<dbReference type="GeneID" id="73381168"/>
<evidence type="ECO:0000313" key="3">
    <source>
        <dbReference type="EMBL" id="KAI3403626.2"/>
    </source>
</evidence>
<evidence type="ECO:0000313" key="4">
    <source>
        <dbReference type="Proteomes" id="UP001202479"/>
    </source>
</evidence>
<organism evidence="3 4">
    <name type="scientific">Candida oxycetoniae</name>
    <dbReference type="NCBI Taxonomy" id="497107"/>
    <lineage>
        <taxon>Eukaryota</taxon>
        <taxon>Fungi</taxon>
        <taxon>Dikarya</taxon>
        <taxon>Ascomycota</taxon>
        <taxon>Saccharomycotina</taxon>
        <taxon>Pichiomycetes</taxon>
        <taxon>Debaryomycetaceae</taxon>
        <taxon>Candida/Lodderomyces clade</taxon>
        <taxon>Candida</taxon>
    </lineage>
</organism>
<dbReference type="SUPFAM" id="SSF48371">
    <property type="entry name" value="ARM repeat"/>
    <property type="match status" value="2"/>
</dbReference>
<keyword evidence="4" id="KW-1185">Reference proteome</keyword>
<dbReference type="PANTHER" id="PTHR10182">
    <property type="entry name" value="CALCIUM-BINDING PROTEIN 39-RELATED"/>
    <property type="match status" value="1"/>
</dbReference>
<dbReference type="GO" id="GO:0043539">
    <property type="term" value="F:protein serine/threonine kinase activator activity"/>
    <property type="evidence" value="ECO:0007669"/>
    <property type="project" value="TreeGrafter"/>
</dbReference>
<evidence type="ECO:0000256" key="1">
    <source>
        <dbReference type="ARBA" id="ARBA00011012"/>
    </source>
</evidence>
<dbReference type="AlphaFoldDB" id="A0AAI9WWU8"/>
<comment type="similarity">
    <text evidence="1">Belongs to the Mo25 family.</text>
</comment>
<protein>
    <submittedName>
        <fullName evidence="3">HYM1</fullName>
    </submittedName>
</protein>
<dbReference type="GO" id="GO:0035556">
    <property type="term" value="P:intracellular signal transduction"/>
    <property type="evidence" value="ECO:0007669"/>
    <property type="project" value="TreeGrafter"/>
</dbReference>
<dbReference type="Proteomes" id="UP001202479">
    <property type="component" value="Unassembled WGS sequence"/>
</dbReference>
<dbReference type="Pfam" id="PF08569">
    <property type="entry name" value="Mo25"/>
    <property type="match status" value="1"/>
</dbReference>
<sequence>MAFLFKRNPKTPQELVRALNDQLTKLDYKDTDATSFKKYQDEASRHLKQIKSIIYGDDENEPQPDQVNYILHEILSTNGLYLLTFNLAKLDFDSRKDVVKLFSVLLRRNGVANGTSTGAGTSAGASAGAGAGAGLSSPPPPSSSSLLPSSPPVVDYLLNKHPDILTCLIRGPETPECGLISGQILRDCIKFEAINKFVLYSPEFWNFFEYVQNRTFEVACDAMMTLNDLLTINKKLVSEFLANNYEVFMTHTNNLIKSNNYVTKRQSVKLLNDLVSQKANLAFLNKYFSDTKNLKYTMMLLSEKSKNLQLEGFHLLKFFIANPKRTQKVNDTLIKNKGNFIEFFKTFDTASFHDSSLNEERNYIIKEIGELPDKTSPC</sequence>
<evidence type="ECO:0000256" key="2">
    <source>
        <dbReference type="SAM" id="MobiDB-lite"/>
    </source>
</evidence>
<accession>A0AAI9WWU8</accession>
<proteinExistence type="inferred from homology"/>
<dbReference type="InterPro" id="IPR016024">
    <property type="entry name" value="ARM-type_fold"/>
</dbReference>
<name>A0AAI9WWU8_9ASCO</name>
<dbReference type="Gene3D" id="1.25.10.10">
    <property type="entry name" value="Leucine-rich Repeat Variant"/>
    <property type="match status" value="1"/>
</dbReference>
<gene>
    <name evidence="3" type="ORF">KGF56_003553</name>
</gene>
<dbReference type="InterPro" id="IPR013878">
    <property type="entry name" value="Mo25"/>
</dbReference>
<dbReference type="PANTHER" id="PTHR10182:SF3">
    <property type="entry name" value="PROTEIN MO25"/>
    <property type="match status" value="1"/>
</dbReference>
<dbReference type="RefSeq" id="XP_049179373.1">
    <property type="nucleotide sequence ID" value="XM_049324896.1"/>
</dbReference>
<comment type="caution">
    <text evidence="3">The sequence shown here is derived from an EMBL/GenBank/DDBJ whole genome shotgun (WGS) entry which is preliminary data.</text>
</comment>
<dbReference type="InterPro" id="IPR011989">
    <property type="entry name" value="ARM-like"/>
</dbReference>